<dbReference type="InterPro" id="IPR007627">
    <property type="entry name" value="RNA_pol_sigma70_r2"/>
</dbReference>
<dbReference type="Pfam" id="PF08281">
    <property type="entry name" value="Sigma70_r4_2"/>
    <property type="match status" value="1"/>
</dbReference>
<dbReference type="NCBIfam" id="TIGR02937">
    <property type="entry name" value="sigma70-ECF"/>
    <property type="match status" value="1"/>
</dbReference>
<keyword evidence="8" id="KW-1185">Reference proteome</keyword>
<reference evidence="8" key="1">
    <citation type="journal article" date="2019" name="Int. J. Syst. Evol. Microbiol.">
        <title>The Global Catalogue of Microorganisms (GCM) 10K type strain sequencing project: providing services to taxonomists for standard genome sequencing and annotation.</title>
        <authorList>
            <consortium name="The Broad Institute Genomics Platform"/>
            <consortium name="The Broad Institute Genome Sequencing Center for Infectious Disease"/>
            <person name="Wu L."/>
            <person name="Ma J."/>
        </authorList>
    </citation>
    <scope>NUCLEOTIDE SEQUENCE [LARGE SCALE GENOMIC DNA]</scope>
    <source>
        <strain evidence="8">CGMCC 1.10759</strain>
    </source>
</reference>
<dbReference type="Proteomes" id="UP001595904">
    <property type="component" value="Unassembled WGS sequence"/>
</dbReference>
<dbReference type="EMBL" id="JBHSDU010000015">
    <property type="protein sequence ID" value="MFC4313741.1"/>
    <property type="molecule type" value="Genomic_DNA"/>
</dbReference>
<evidence type="ECO:0000313" key="8">
    <source>
        <dbReference type="Proteomes" id="UP001595904"/>
    </source>
</evidence>
<dbReference type="PANTHER" id="PTHR43133:SF63">
    <property type="entry name" value="RNA POLYMERASE SIGMA FACTOR FECI-RELATED"/>
    <property type="match status" value="1"/>
</dbReference>
<organism evidence="7 8">
    <name type="scientific">Steroidobacter flavus</name>
    <dbReference type="NCBI Taxonomy" id="1842136"/>
    <lineage>
        <taxon>Bacteria</taxon>
        <taxon>Pseudomonadati</taxon>
        <taxon>Pseudomonadota</taxon>
        <taxon>Gammaproteobacteria</taxon>
        <taxon>Steroidobacterales</taxon>
        <taxon>Steroidobacteraceae</taxon>
        <taxon>Steroidobacter</taxon>
    </lineage>
</organism>
<dbReference type="SUPFAM" id="SSF88946">
    <property type="entry name" value="Sigma2 domain of RNA polymerase sigma factors"/>
    <property type="match status" value="1"/>
</dbReference>
<keyword evidence="4" id="KW-0804">Transcription</keyword>
<feature type="domain" description="RNA polymerase sigma-70 region 2" evidence="5">
    <location>
        <begin position="27"/>
        <end position="91"/>
    </location>
</feature>
<sequence length="190" mass="21855">MARDTDLSIGGGGGEGLEQAPSLVRAFSEHQGDLIRFLAKRLRCLFTARDVAQEVYLRTLRVPEAQVENPRAFLFEIASNLAIDHERVEGRRSELLEEVQDLLWTEEDKISPERQALAEDELALLHAALERLPERARLVFYLNRFDGLTQREIAERLGISRTNVEKHMRRALRCVEETRNRIEAEARAHE</sequence>
<dbReference type="Gene3D" id="1.10.10.10">
    <property type="entry name" value="Winged helix-like DNA-binding domain superfamily/Winged helix DNA-binding domain"/>
    <property type="match status" value="1"/>
</dbReference>
<dbReference type="InterPro" id="IPR036388">
    <property type="entry name" value="WH-like_DNA-bd_sf"/>
</dbReference>
<dbReference type="InterPro" id="IPR039425">
    <property type="entry name" value="RNA_pol_sigma-70-like"/>
</dbReference>
<dbReference type="InterPro" id="IPR013325">
    <property type="entry name" value="RNA_pol_sigma_r2"/>
</dbReference>
<evidence type="ECO:0000256" key="1">
    <source>
        <dbReference type="ARBA" id="ARBA00010641"/>
    </source>
</evidence>
<name>A0ABV8T1E3_9GAMM</name>
<evidence type="ECO:0000256" key="2">
    <source>
        <dbReference type="ARBA" id="ARBA00023015"/>
    </source>
</evidence>
<feature type="domain" description="RNA polymerase sigma factor 70 region 4 type 2" evidence="6">
    <location>
        <begin position="124"/>
        <end position="174"/>
    </location>
</feature>
<dbReference type="InterPro" id="IPR013249">
    <property type="entry name" value="RNA_pol_sigma70_r4_t2"/>
</dbReference>
<comment type="caution">
    <text evidence="7">The sequence shown here is derived from an EMBL/GenBank/DDBJ whole genome shotgun (WGS) entry which is preliminary data.</text>
</comment>
<proteinExistence type="inferred from homology"/>
<dbReference type="Gene3D" id="1.10.1740.10">
    <property type="match status" value="1"/>
</dbReference>
<accession>A0ABV8T1E3</accession>
<dbReference type="InterPro" id="IPR013324">
    <property type="entry name" value="RNA_pol_sigma_r3/r4-like"/>
</dbReference>
<evidence type="ECO:0000256" key="3">
    <source>
        <dbReference type="ARBA" id="ARBA00023082"/>
    </source>
</evidence>
<dbReference type="InterPro" id="IPR014284">
    <property type="entry name" value="RNA_pol_sigma-70_dom"/>
</dbReference>
<dbReference type="Pfam" id="PF04542">
    <property type="entry name" value="Sigma70_r2"/>
    <property type="match status" value="1"/>
</dbReference>
<dbReference type="PANTHER" id="PTHR43133">
    <property type="entry name" value="RNA POLYMERASE ECF-TYPE SIGMA FACTO"/>
    <property type="match status" value="1"/>
</dbReference>
<dbReference type="CDD" id="cd06171">
    <property type="entry name" value="Sigma70_r4"/>
    <property type="match status" value="1"/>
</dbReference>
<evidence type="ECO:0000313" key="7">
    <source>
        <dbReference type="EMBL" id="MFC4313741.1"/>
    </source>
</evidence>
<dbReference type="SUPFAM" id="SSF88659">
    <property type="entry name" value="Sigma3 and sigma4 domains of RNA polymerase sigma factors"/>
    <property type="match status" value="1"/>
</dbReference>
<keyword evidence="2" id="KW-0805">Transcription regulation</keyword>
<evidence type="ECO:0000259" key="6">
    <source>
        <dbReference type="Pfam" id="PF08281"/>
    </source>
</evidence>
<protein>
    <submittedName>
        <fullName evidence="7">RNA polymerase sigma factor</fullName>
    </submittedName>
</protein>
<comment type="similarity">
    <text evidence="1">Belongs to the sigma-70 factor family. ECF subfamily.</text>
</comment>
<dbReference type="RefSeq" id="WP_380604331.1">
    <property type="nucleotide sequence ID" value="NZ_JBHSDU010000015.1"/>
</dbReference>
<evidence type="ECO:0000259" key="5">
    <source>
        <dbReference type="Pfam" id="PF04542"/>
    </source>
</evidence>
<keyword evidence="3" id="KW-0731">Sigma factor</keyword>
<evidence type="ECO:0000256" key="4">
    <source>
        <dbReference type="ARBA" id="ARBA00023163"/>
    </source>
</evidence>
<gene>
    <name evidence="7" type="ORF">ACFPN2_32000</name>
</gene>